<keyword evidence="2" id="KW-1185">Reference proteome</keyword>
<gene>
    <name evidence="1" type="ORF">COL8621_00970</name>
</gene>
<dbReference type="Pfam" id="PF12096">
    <property type="entry name" value="DUF3572"/>
    <property type="match status" value="1"/>
</dbReference>
<dbReference type="AlphaFoldDB" id="A0A238JR87"/>
<dbReference type="InterPro" id="IPR021955">
    <property type="entry name" value="DUF3572"/>
</dbReference>
<evidence type="ECO:0008006" key="3">
    <source>
        <dbReference type="Google" id="ProtNLM"/>
    </source>
</evidence>
<proteinExistence type="predicted"/>
<dbReference type="Proteomes" id="UP000202922">
    <property type="component" value="Unassembled WGS sequence"/>
</dbReference>
<dbReference type="RefSeq" id="WP_093966150.1">
    <property type="nucleotide sequence ID" value="NZ_FXYE01000001.1"/>
</dbReference>
<reference evidence="2" key="1">
    <citation type="submission" date="2017-05" db="EMBL/GenBank/DDBJ databases">
        <authorList>
            <person name="Rodrigo-Torres L."/>
            <person name="Arahal R. D."/>
            <person name="Lucena T."/>
        </authorList>
    </citation>
    <scope>NUCLEOTIDE SEQUENCE [LARGE SCALE GENOMIC DNA]</scope>
    <source>
        <strain evidence="2">CECT 8621</strain>
    </source>
</reference>
<name>A0A238JR87_9RHOB</name>
<protein>
    <recommendedName>
        <fullName evidence="3">DUF3572 domain-containing protein</fullName>
    </recommendedName>
</protein>
<dbReference type="EMBL" id="FXYE01000001">
    <property type="protein sequence ID" value="SMX33160.1"/>
    <property type="molecule type" value="Genomic_DNA"/>
</dbReference>
<accession>A0A238JR87</accession>
<organism evidence="1 2">
    <name type="scientific">Actibacterium lipolyticum</name>
    <dbReference type="NCBI Taxonomy" id="1524263"/>
    <lineage>
        <taxon>Bacteria</taxon>
        <taxon>Pseudomonadati</taxon>
        <taxon>Pseudomonadota</taxon>
        <taxon>Alphaproteobacteria</taxon>
        <taxon>Rhodobacterales</taxon>
        <taxon>Roseobacteraceae</taxon>
        <taxon>Actibacterium</taxon>
    </lineage>
</organism>
<dbReference type="OrthoDB" id="7356934at2"/>
<evidence type="ECO:0000313" key="1">
    <source>
        <dbReference type="EMBL" id="SMX33160.1"/>
    </source>
</evidence>
<sequence length="92" mass="9974">MKQEQAETLALGALGWLVGNEELLPIFMGASGASIDDIKARAAEPEFLISVLDFLSMDDAWLMEFCDASGLSYEAPLQARQSLPGGAQMHWT</sequence>
<evidence type="ECO:0000313" key="2">
    <source>
        <dbReference type="Proteomes" id="UP000202922"/>
    </source>
</evidence>